<keyword evidence="2" id="KW-1185">Reference proteome</keyword>
<reference evidence="1 2" key="1">
    <citation type="journal article" date="2010" name="J. Bacteriol.">
        <title>The complete genome sequence of Croceibacter atlanticus HTCC2559T.</title>
        <authorList>
            <person name="Oh H.M."/>
            <person name="Kang I."/>
            <person name="Ferriera S."/>
            <person name="Giovannoni S.J."/>
            <person name="Cho J.C."/>
        </authorList>
    </citation>
    <scope>NUCLEOTIDE SEQUENCE [LARGE SCALE GENOMIC DNA]</scope>
    <source>
        <strain evidence="2">ATCC BAA-628 / HTCC2559 / KCTC 12090</strain>
    </source>
</reference>
<protein>
    <submittedName>
        <fullName evidence="1">Uncharacterized protein</fullName>
    </submittedName>
</protein>
<organism evidence="1 2">
    <name type="scientific">Croceibacter atlanticus (strain ATCC BAA-628 / JCM 21780 / CIP 108009 / IAM 15332 / KCTC 12090 / HTCC2559)</name>
    <dbReference type="NCBI Taxonomy" id="216432"/>
    <lineage>
        <taxon>Bacteria</taxon>
        <taxon>Pseudomonadati</taxon>
        <taxon>Bacteroidota</taxon>
        <taxon>Flavobacteriia</taxon>
        <taxon>Flavobacteriales</taxon>
        <taxon>Flavobacteriaceae</taxon>
        <taxon>Croceibacter</taxon>
    </lineage>
</organism>
<evidence type="ECO:0000313" key="1">
    <source>
        <dbReference type="EMBL" id="EAP88556.1"/>
    </source>
</evidence>
<gene>
    <name evidence="1" type="ordered locus">CA2559_07335</name>
</gene>
<dbReference type="HOGENOM" id="CLU_2914741_0_0_10"/>
<dbReference type="STRING" id="216432.CA2559_07335"/>
<evidence type="ECO:0000313" key="2">
    <source>
        <dbReference type="Proteomes" id="UP000002297"/>
    </source>
</evidence>
<dbReference type="EMBL" id="CP002046">
    <property type="protein sequence ID" value="EAP88556.1"/>
    <property type="molecule type" value="Genomic_DNA"/>
</dbReference>
<dbReference type="KEGG" id="cat:CA2559_07335"/>
<dbReference type="eggNOG" id="COG1216">
    <property type="taxonomic scope" value="Bacteria"/>
</dbReference>
<sequence length="61" mass="7307">MWRVRWLKPSLNAKLKWHAIAWLLTMIRLTNVFTTNESKKGLTESLGRIVAWWQLLFVKPK</sequence>
<dbReference type="Proteomes" id="UP000002297">
    <property type="component" value="Chromosome"/>
</dbReference>
<name>A3U8I9_CROAH</name>
<accession>A3U8I9</accession>
<proteinExistence type="predicted"/>
<dbReference type="AlphaFoldDB" id="A3U8I9"/>